<dbReference type="InterPro" id="IPR025724">
    <property type="entry name" value="GAG-pre-integrase_dom"/>
</dbReference>
<organism evidence="3">
    <name type="scientific">Tanacetum cinerariifolium</name>
    <name type="common">Dalmatian daisy</name>
    <name type="synonym">Chrysanthemum cinerariifolium</name>
    <dbReference type="NCBI Taxonomy" id="118510"/>
    <lineage>
        <taxon>Eukaryota</taxon>
        <taxon>Viridiplantae</taxon>
        <taxon>Streptophyta</taxon>
        <taxon>Embryophyta</taxon>
        <taxon>Tracheophyta</taxon>
        <taxon>Spermatophyta</taxon>
        <taxon>Magnoliopsida</taxon>
        <taxon>eudicotyledons</taxon>
        <taxon>Gunneridae</taxon>
        <taxon>Pentapetalae</taxon>
        <taxon>asterids</taxon>
        <taxon>campanulids</taxon>
        <taxon>Asterales</taxon>
        <taxon>Asteraceae</taxon>
        <taxon>Asteroideae</taxon>
        <taxon>Anthemideae</taxon>
        <taxon>Anthemidinae</taxon>
        <taxon>Tanacetum</taxon>
    </lineage>
</organism>
<keyword evidence="1" id="KW-0479">Metal-binding</keyword>
<protein>
    <submittedName>
        <fullName evidence="3">Ribonuclease H-like domain-containing protein</fullName>
    </submittedName>
</protein>
<dbReference type="SUPFAM" id="SSF56672">
    <property type="entry name" value="DNA/RNA polymerases"/>
    <property type="match status" value="1"/>
</dbReference>
<comment type="caution">
    <text evidence="3">The sequence shown here is derived from an EMBL/GenBank/DDBJ whole genome shotgun (WGS) entry which is preliminary data.</text>
</comment>
<dbReference type="PANTHER" id="PTHR11439">
    <property type="entry name" value="GAG-POL-RELATED RETROTRANSPOSON"/>
    <property type="match status" value="1"/>
</dbReference>
<dbReference type="CDD" id="cd09272">
    <property type="entry name" value="RNase_HI_RT_Ty1"/>
    <property type="match status" value="1"/>
</dbReference>
<dbReference type="Pfam" id="PF13976">
    <property type="entry name" value="gag_pre-integrs"/>
    <property type="match status" value="1"/>
</dbReference>
<keyword evidence="1" id="KW-0862">Zinc</keyword>
<evidence type="ECO:0000256" key="1">
    <source>
        <dbReference type="PROSITE-ProRule" id="PRU00723"/>
    </source>
</evidence>
<name>A0A6L2N182_TANCI</name>
<sequence>MTGLDNTLPPTPLSEKLSLVTHHYLLTTYLCTPTIESSTSSSAPLTPEELKVDKIVLSWILFTLFDSLRARIVVACPKSAKEAWSLIFDIVKDNKRSRTNTLKAELHSIKLGDQSMESYFQKIDSIVNILTSLDASVNEEDVVHYALEGLPDTYNQVCGYMHWKDTFPDLKVVCTLLITKEMRLKSKVLASPMDSSTPMFFVAGSSNNSLPSSTAQDKRWKPFFNFAKRNCHYGDSCRYVHNANARVPNATSGFNKGHGTSENPTNELLNKMLAQLEKLGMNMSHTSTNTVTPTVSSSISPAKILVTGDLYPVAASSLIPHAFLVSQHTWHQRLGHLGSDVLRRLVSNVISCNKEKPPVLCHAFQLAPSSPNSAQHSPIIIPDPPVNPNPDSVHHMVTRFHVETNRPVERLDLRVSSVSPLPRSYREAFNDVNWHSAMRDEYNALIKNSAWTLVPRPPDVNVVRLLPLWAQAGPSRLISTICFLYYQGEKKYAVEILERASMVHCNPSWAPVDTESKLGTTGDVVSDPTLYRSLAGSLQYLTFTRPDISYVVQQVCLHMHDPREPYFFALKRILRYVRGTLDYGLQLFSSSTTNLVAYSDADWADCPTTRQSASDYCVFLGNNLLSWSAKRQPTLSRSSTEAEYRGVAENCWLRNLLCELHTLLSFATLVYCDNVSVVYLSSNPVQHQRTKHIKIDIHFVRDLVATGRVRVLHVPSRYQYADIFTKGLPTALFEEFRSSLSIRCPLAQTAREC</sequence>
<proteinExistence type="predicted"/>
<evidence type="ECO:0000313" key="3">
    <source>
        <dbReference type="EMBL" id="GEU79968.1"/>
    </source>
</evidence>
<dbReference type="EMBL" id="BKCJ010007984">
    <property type="protein sequence ID" value="GEU79968.1"/>
    <property type="molecule type" value="Genomic_DNA"/>
</dbReference>
<dbReference type="PROSITE" id="PS50103">
    <property type="entry name" value="ZF_C3H1"/>
    <property type="match status" value="1"/>
</dbReference>
<dbReference type="InterPro" id="IPR043502">
    <property type="entry name" value="DNA/RNA_pol_sf"/>
</dbReference>
<dbReference type="GO" id="GO:0008270">
    <property type="term" value="F:zinc ion binding"/>
    <property type="evidence" value="ECO:0007669"/>
    <property type="project" value="UniProtKB-KW"/>
</dbReference>
<reference evidence="3" key="1">
    <citation type="journal article" date="2019" name="Sci. Rep.">
        <title>Draft genome of Tanacetum cinerariifolium, the natural source of mosquito coil.</title>
        <authorList>
            <person name="Yamashiro T."/>
            <person name="Shiraishi A."/>
            <person name="Satake H."/>
            <person name="Nakayama K."/>
        </authorList>
    </citation>
    <scope>NUCLEOTIDE SEQUENCE</scope>
</reference>
<feature type="domain" description="C3H1-type" evidence="2">
    <location>
        <begin position="217"/>
        <end position="244"/>
    </location>
</feature>
<evidence type="ECO:0000259" key="2">
    <source>
        <dbReference type="PROSITE" id="PS50103"/>
    </source>
</evidence>
<feature type="zinc finger region" description="C3H1-type" evidence="1">
    <location>
        <begin position="217"/>
        <end position="244"/>
    </location>
</feature>
<gene>
    <name evidence="3" type="ORF">Tci_051946</name>
</gene>
<accession>A0A6L2N182</accession>
<dbReference type="AlphaFoldDB" id="A0A6L2N182"/>
<dbReference type="InterPro" id="IPR000571">
    <property type="entry name" value="Znf_CCCH"/>
</dbReference>
<dbReference type="PANTHER" id="PTHR11439:SF524">
    <property type="entry name" value="RNA-DIRECTED DNA POLYMERASE, PROTEIN KINASE RLK-PELLE-DLSV FAMILY"/>
    <property type="match status" value="1"/>
</dbReference>
<dbReference type="Pfam" id="PF14223">
    <property type="entry name" value="Retrotran_gag_2"/>
    <property type="match status" value="1"/>
</dbReference>
<keyword evidence="1" id="KW-0863">Zinc-finger</keyword>